<sequence length="69" mass="7549">MNPEVARKIQEDKIEKARIEKSRAKLTVAALFIATASLTLVFNPPGGTRAVAPSRTVPSHPPNMRRVNV</sequence>
<keyword evidence="1" id="KW-1133">Transmembrane helix</keyword>
<keyword evidence="1" id="KW-0472">Membrane</keyword>
<organism evidence="2 3">
    <name type="scientific">Trifolium medium</name>
    <dbReference type="NCBI Taxonomy" id="97028"/>
    <lineage>
        <taxon>Eukaryota</taxon>
        <taxon>Viridiplantae</taxon>
        <taxon>Streptophyta</taxon>
        <taxon>Embryophyta</taxon>
        <taxon>Tracheophyta</taxon>
        <taxon>Spermatophyta</taxon>
        <taxon>Magnoliopsida</taxon>
        <taxon>eudicotyledons</taxon>
        <taxon>Gunneridae</taxon>
        <taxon>Pentapetalae</taxon>
        <taxon>rosids</taxon>
        <taxon>fabids</taxon>
        <taxon>Fabales</taxon>
        <taxon>Fabaceae</taxon>
        <taxon>Papilionoideae</taxon>
        <taxon>50 kb inversion clade</taxon>
        <taxon>NPAAA clade</taxon>
        <taxon>Hologalegina</taxon>
        <taxon>IRL clade</taxon>
        <taxon>Trifolieae</taxon>
        <taxon>Trifolium</taxon>
    </lineage>
</organism>
<name>A0A392QWE4_9FABA</name>
<keyword evidence="1" id="KW-0812">Transmembrane</keyword>
<dbReference type="Proteomes" id="UP000265520">
    <property type="component" value="Unassembled WGS sequence"/>
</dbReference>
<accession>A0A392QWE4</accession>
<comment type="caution">
    <text evidence="2">The sequence shown here is derived from an EMBL/GenBank/DDBJ whole genome shotgun (WGS) entry which is preliminary data.</text>
</comment>
<evidence type="ECO:0000313" key="2">
    <source>
        <dbReference type="EMBL" id="MCI27910.1"/>
    </source>
</evidence>
<dbReference type="EMBL" id="LXQA010162248">
    <property type="protein sequence ID" value="MCI27910.1"/>
    <property type="molecule type" value="Genomic_DNA"/>
</dbReference>
<feature type="transmembrane region" description="Helical" evidence="1">
    <location>
        <begin position="26"/>
        <end position="43"/>
    </location>
</feature>
<protein>
    <submittedName>
        <fullName evidence="2">Uncharacterized protein</fullName>
    </submittedName>
</protein>
<proteinExistence type="predicted"/>
<evidence type="ECO:0000256" key="1">
    <source>
        <dbReference type="SAM" id="Phobius"/>
    </source>
</evidence>
<reference evidence="2 3" key="1">
    <citation type="journal article" date="2018" name="Front. Plant Sci.">
        <title>Red Clover (Trifolium pratense) and Zigzag Clover (T. medium) - A Picture of Genomic Similarities and Differences.</title>
        <authorList>
            <person name="Dluhosova J."/>
            <person name="Istvanek J."/>
            <person name="Nedelnik J."/>
            <person name="Repkova J."/>
        </authorList>
    </citation>
    <scope>NUCLEOTIDE SEQUENCE [LARGE SCALE GENOMIC DNA]</scope>
    <source>
        <strain evidence="3">cv. 10/8</strain>
        <tissue evidence="2">Leaf</tissue>
    </source>
</reference>
<dbReference type="AlphaFoldDB" id="A0A392QWE4"/>
<evidence type="ECO:0000313" key="3">
    <source>
        <dbReference type="Proteomes" id="UP000265520"/>
    </source>
</evidence>
<keyword evidence="3" id="KW-1185">Reference proteome</keyword>